<dbReference type="GeneID" id="4618970"/>
<gene>
    <name evidence="1" type="ORF">AGOS_ABL060C</name>
</gene>
<accession>Q75E83</accession>
<dbReference type="HOGENOM" id="CLU_1354322_0_0_1"/>
<evidence type="ECO:0000313" key="1">
    <source>
        <dbReference type="EMBL" id="AAS50711.1"/>
    </source>
</evidence>
<reference evidence="2" key="2">
    <citation type="journal article" date="2013" name="G3 (Bethesda)">
        <title>Genomes of Ashbya fungi isolated from insects reveal four mating-type loci, numerous translocations, lack of transposons, and distinct gene duplications.</title>
        <authorList>
            <person name="Dietrich F.S."/>
            <person name="Voegeli S."/>
            <person name="Kuo S."/>
            <person name="Philippsen P."/>
        </authorList>
    </citation>
    <scope>GENOME REANNOTATION</scope>
    <source>
        <strain evidence="2">ATCC 10895 / CBS 109.51 / FGSC 9923 / NRRL Y-1056</strain>
    </source>
</reference>
<proteinExistence type="predicted"/>
<dbReference type="KEGG" id="ago:AGOS_ABL060C"/>
<organism evidence="1 2">
    <name type="scientific">Eremothecium gossypii (strain ATCC 10895 / CBS 109.51 / FGSC 9923 / NRRL Y-1056)</name>
    <name type="common">Yeast</name>
    <name type="synonym">Ashbya gossypii</name>
    <dbReference type="NCBI Taxonomy" id="284811"/>
    <lineage>
        <taxon>Eukaryota</taxon>
        <taxon>Fungi</taxon>
        <taxon>Dikarya</taxon>
        <taxon>Ascomycota</taxon>
        <taxon>Saccharomycotina</taxon>
        <taxon>Saccharomycetes</taxon>
        <taxon>Saccharomycetales</taxon>
        <taxon>Saccharomycetaceae</taxon>
        <taxon>Eremothecium</taxon>
    </lineage>
</organism>
<protein>
    <submittedName>
        <fullName evidence="1">ABL060Cp</fullName>
    </submittedName>
</protein>
<dbReference type="OrthoDB" id="10540150at2759"/>
<name>Q75E83_EREGS</name>
<dbReference type="EMBL" id="AE016815">
    <property type="protein sequence ID" value="AAS50711.1"/>
    <property type="molecule type" value="Genomic_DNA"/>
</dbReference>
<dbReference type="Proteomes" id="UP000000591">
    <property type="component" value="Chromosome II"/>
</dbReference>
<dbReference type="RefSeq" id="NP_982887.1">
    <property type="nucleotide sequence ID" value="NM_208240.1"/>
</dbReference>
<keyword evidence="2" id="KW-1185">Reference proteome</keyword>
<sequence length="202" mass="21783">MAMPYSLPCVCIGKFFMYKSRQPISSKLLFSKRPLTRSPSQGYIALRAPTAAGSFVRFRTSFVLQTSSAVFPGGIATAPRILMDIRPPGPPYAVPQPVCHVPRAIEPWVKFFAQPVATSSGPRILRFHRCGRFLLVRGAGSGSRVACMTSVTAGYRRRSDVSPTGPAAAADCSCCRARKRAATQRMVCWLVGQGFLPPGSGA</sequence>
<reference evidence="1 2" key="1">
    <citation type="journal article" date="2004" name="Science">
        <title>The Ashbya gossypii genome as a tool for mapping the ancient Saccharomyces cerevisiae genome.</title>
        <authorList>
            <person name="Dietrich F.S."/>
            <person name="Voegeli S."/>
            <person name="Brachat S."/>
            <person name="Lerch A."/>
            <person name="Gates K."/>
            <person name="Steiner S."/>
            <person name="Mohr C."/>
            <person name="Pohlmann R."/>
            <person name="Luedi P."/>
            <person name="Choi S."/>
            <person name="Wing R.A."/>
            <person name="Flavier A."/>
            <person name="Gaffney T.D."/>
            <person name="Philippsen P."/>
        </authorList>
    </citation>
    <scope>NUCLEOTIDE SEQUENCE [LARGE SCALE GENOMIC DNA]</scope>
    <source>
        <strain evidence="2">ATCC 10895 / CBS 109.51 / FGSC 9923 / NRRL Y-1056</strain>
    </source>
</reference>
<dbReference type="AlphaFoldDB" id="Q75E83"/>
<dbReference type="InParanoid" id="Q75E83"/>
<evidence type="ECO:0000313" key="2">
    <source>
        <dbReference type="Proteomes" id="UP000000591"/>
    </source>
</evidence>